<gene>
    <name evidence="3" type="primary">WAKL18_0</name>
    <name evidence="3" type="ORF">CFP56_017409</name>
</gene>
<dbReference type="GO" id="GO:0005524">
    <property type="term" value="F:ATP binding"/>
    <property type="evidence" value="ECO:0007669"/>
    <property type="project" value="UniProtKB-KW"/>
</dbReference>
<reference evidence="3 4" key="1">
    <citation type="journal article" date="2018" name="Sci. Data">
        <title>The draft genome sequence of cork oak.</title>
        <authorList>
            <person name="Ramos A.M."/>
            <person name="Usie A."/>
            <person name="Barbosa P."/>
            <person name="Barros P.M."/>
            <person name="Capote T."/>
            <person name="Chaves I."/>
            <person name="Simoes F."/>
            <person name="Abreu I."/>
            <person name="Carrasquinho I."/>
            <person name="Faro C."/>
            <person name="Guimaraes J.B."/>
            <person name="Mendonca D."/>
            <person name="Nobrega F."/>
            <person name="Rodrigues L."/>
            <person name="Saibo N.J.M."/>
            <person name="Varela M.C."/>
            <person name="Egas C."/>
            <person name="Matos J."/>
            <person name="Miguel C.M."/>
            <person name="Oliveira M.M."/>
            <person name="Ricardo C.P."/>
            <person name="Goncalves S."/>
        </authorList>
    </citation>
    <scope>NUCLEOTIDE SEQUENCE [LARGE SCALE GENOMIC DNA]</scope>
    <source>
        <strain evidence="4">cv. HL8</strain>
    </source>
</reference>
<dbReference type="AlphaFoldDB" id="A0AAW0KN57"/>
<keyword evidence="2" id="KW-0067">ATP-binding</keyword>
<dbReference type="PANTHER" id="PTHR27005:SF515">
    <property type="entry name" value="WALL-ASSOCIATED RECEPTOR KINASE-LIKE 10-RELATED"/>
    <property type="match status" value="1"/>
</dbReference>
<dbReference type="InterPro" id="IPR011009">
    <property type="entry name" value="Kinase-like_dom_sf"/>
</dbReference>
<evidence type="ECO:0000313" key="3">
    <source>
        <dbReference type="EMBL" id="KAK7839894.1"/>
    </source>
</evidence>
<accession>A0AAW0KN57</accession>
<name>A0AAW0KN57_QUESU</name>
<dbReference type="InterPro" id="IPR045274">
    <property type="entry name" value="WAK-like"/>
</dbReference>
<comment type="caution">
    <text evidence="3">The sequence shown here is derived from an EMBL/GenBank/DDBJ whole genome shotgun (WGS) entry which is preliminary data.</text>
</comment>
<dbReference type="GO" id="GO:0007166">
    <property type="term" value="P:cell surface receptor signaling pathway"/>
    <property type="evidence" value="ECO:0007669"/>
    <property type="project" value="InterPro"/>
</dbReference>
<dbReference type="GO" id="GO:0004674">
    <property type="term" value="F:protein serine/threonine kinase activity"/>
    <property type="evidence" value="ECO:0007669"/>
    <property type="project" value="TreeGrafter"/>
</dbReference>
<protein>
    <submittedName>
        <fullName evidence="3">Wall-associated receptor kinase-like 18</fullName>
    </submittedName>
</protein>
<dbReference type="PANTHER" id="PTHR27005">
    <property type="entry name" value="WALL-ASSOCIATED RECEPTOR KINASE-LIKE 21"/>
    <property type="match status" value="1"/>
</dbReference>
<evidence type="ECO:0000256" key="2">
    <source>
        <dbReference type="ARBA" id="ARBA00022840"/>
    </source>
</evidence>
<dbReference type="GO" id="GO:0005886">
    <property type="term" value="C:plasma membrane"/>
    <property type="evidence" value="ECO:0007669"/>
    <property type="project" value="TreeGrafter"/>
</dbReference>
<dbReference type="SUPFAM" id="SSF56112">
    <property type="entry name" value="Protein kinase-like (PK-like)"/>
    <property type="match status" value="1"/>
</dbReference>
<keyword evidence="4" id="KW-1185">Reference proteome</keyword>
<evidence type="ECO:0000256" key="1">
    <source>
        <dbReference type="ARBA" id="ARBA00022741"/>
    </source>
</evidence>
<proteinExistence type="predicted"/>
<dbReference type="Proteomes" id="UP000237347">
    <property type="component" value="Unassembled WGS sequence"/>
</dbReference>
<dbReference type="EMBL" id="PKMF04000273">
    <property type="protein sequence ID" value="KAK7839894.1"/>
    <property type="molecule type" value="Genomic_DNA"/>
</dbReference>
<dbReference type="Gene3D" id="3.30.200.20">
    <property type="entry name" value="Phosphorylase Kinase, domain 1"/>
    <property type="match status" value="1"/>
</dbReference>
<keyword evidence="1" id="KW-0547">Nucleotide-binding</keyword>
<organism evidence="3 4">
    <name type="scientific">Quercus suber</name>
    <name type="common">Cork oak</name>
    <dbReference type="NCBI Taxonomy" id="58331"/>
    <lineage>
        <taxon>Eukaryota</taxon>
        <taxon>Viridiplantae</taxon>
        <taxon>Streptophyta</taxon>
        <taxon>Embryophyta</taxon>
        <taxon>Tracheophyta</taxon>
        <taxon>Spermatophyta</taxon>
        <taxon>Magnoliopsida</taxon>
        <taxon>eudicotyledons</taxon>
        <taxon>Gunneridae</taxon>
        <taxon>Pentapetalae</taxon>
        <taxon>rosids</taxon>
        <taxon>fabids</taxon>
        <taxon>Fagales</taxon>
        <taxon>Fagaceae</taxon>
        <taxon>Quercus</taxon>
    </lineage>
</organism>
<feature type="non-terminal residue" evidence="3">
    <location>
        <position position="1"/>
    </location>
</feature>
<evidence type="ECO:0000313" key="4">
    <source>
        <dbReference type="Proteomes" id="UP000237347"/>
    </source>
</evidence>
<sequence length="76" mass="8782">QNIKLFNSKELEKAIDHFTENRIVGKVGQGTVFKEVLSDGRIIAIKTATKCKRVISNNSLMRFLFFHKLTIKMWLS</sequence>